<reference evidence="4 5" key="1">
    <citation type="submission" date="2022-03" db="EMBL/GenBank/DDBJ databases">
        <authorList>
            <person name="Macdonald S."/>
            <person name="Ahmed S."/>
            <person name="Newling K."/>
        </authorList>
    </citation>
    <scope>NUCLEOTIDE SEQUENCE [LARGE SCALE GENOMIC DNA]</scope>
</reference>
<name>A0ABC8KS76_ERUVS</name>
<keyword evidence="5" id="KW-1185">Reference proteome</keyword>
<comment type="subunit">
    <text evidence="1">Homooctamer.</text>
</comment>
<proteinExistence type="predicted"/>
<sequence>MRLAKLRSIASSKLWSSVVLNQKKQSSSKLRSFDVMALQPDNSTIKSREIGGSGIDLRSKSRTLEKPVEDPSELPKWNYDGSSSRQAPGEDSEVIL</sequence>
<evidence type="ECO:0000256" key="2">
    <source>
        <dbReference type="ARBA" id="ARBA00030668"/>
    </source>
</evidence>
<dbReference type="PANTHER" id="PTHR20852:SF118">
    <property type="entry name" value="GLUTAMINE SYNTHETASE, CHLOROPLASTIC_MITOCHONDRIAL"/>
    <property type="match status" value="1"/>
</dbReference>
<accession>A0ABC8KS76</accession>
<dbReference type="InterPro" id="IPR050292">
    <property type="entry name" value="Glutamine_Synthetase"/>
</dbReference>
<organism evidence="4 5">
    <name type="scientific">Eruca vesicaria subsp. sativa</name>
    <name type="common">Garden rocket</name>
    <name type="synonym">Eruca sativa</name>
    <dbReference type="NCBI Taxonomy" id="29727"/>
    <lineage>
        <taxon>Eukaryota</taxon>
        <taxon>Viridiplantae</taxon>
        <taxon>Streptophyta</taxon>
        <taxon>Embryophyta</taxon>
        <taxon>Tracheophyta</taxon>
        <taxon>Spermatophyta</taxon>
        <taxon>Magnoliopsida</taxon>
        <taxon>eudicotyledons</taxon>
        <taxon>Gunneridae</taxon>
        <taxon>Pentapetalae</taxon>
        <taxon>rosids</taxon>
        <taxon>malvids</taxon>
        <taxon>Brassicales</taxon>
        <taxon>Brassicaceae</taxon>
        <taxon>Brassiceae</taxon>
        <taxon>Eruca</taxon>
    </lineage>
</organism>
<dbReference type="PROSITE" id="PS00180">
    <property type="entry name" value="GLNA_1"/>
    <property type="match status" value="1"/>
</dbReference>
<evidence type="ECO:0000256" key="3">
    <source>
        <dbReference type="SAM" id="MobiDB-lite"/>
    </source>
</evidence>
<evidence type="ECO:0000256" key="1">
    <source>
        <dbReference type="ARBA" id="ARBA00011823"/>
    </source>
</evidence>
<evidence type="ECO:0000313" key="4">
    <source>
        <dbReference type="EMBL" id="CAH8358780.1"/>
    </source>
</evidence>
<dbReference type="InterPro" id="IPR027302">
    <property type="entry name" value="Gln_synth_N_conserv_site"/>
</dbReference>
<gene>
    <name evidence="4" type="ORF">ERUC_LOCUS24536</name>
</gene>
<comment type="caution">
    <text evidence="4">The sequence shown here is derived from an EMBL/GenBank/DDBJ whole genome shotgun (WGS) entry which is preliminary data.</text>
</comment>
<protein>
    <recommendedName>
        <fullName evidence="2">Glutamate--ammonia ligase</fullName>
    </recommendedName>
</protein>
<evidence type="ECO:0000313" key="5">
    <source>
        <dbReference type="Proteomes" id="UP001642260"/>
    </source>
</evidence>
<dbReference type="EMBL" id="CAKOAT010252932">
    <property type="protein sequence ID" value="CAH8358780.1"/>
    <property type="molecule type" value="Genomic_DNA"/>
</dbReference>
<dbReference type="Gene3D" id="3.10.20.70">
    <property type="entry name" value="Glutamine synthetase, N-terminal domain"/>
    <property type="match status" value="1"/>
</dbReference>
<feature type="compositionally biased region" description="Basic and acidic residues" evidence="3">
    <location>
        <begin position="57"/>
        <end position="69"/>
    </location>
</feature>
<dbReference type="Proteomes" id="UP001642260">
    <property type="component" value="Unassembled WGS sequence"/>
</dbReference>
<dbReference type="InterPro" id="IPR036651">
    <property type="entry name" value="Gln_synt_N_sf"/>
</dbReference>
<dbReference type="AlphaFoldDB" id="A0ABC8KS76"/>
<feature type="region of interest" description="Disordered" evidence="3">
    <location>
        <begin position="44"/>
        <end position="96"/>
    </location>
</feature>
<dbReference type="PANTHER" id="PTHR20852">
    <property type="entry name" value="GLUTAMINE SYNTHETASE"/>
    <property type="match status" value="1"/>
</dbReference>